<dbReference type="STRING" id="945553.A0A0D2P114"/>
<dbReference type="Proteomes" id="UP000054270">
    <property type="component" value="Unassembled WGS sequence"/>
</dbReference>
<gene>
    <name evidence="2" type="ORF">HYPSUDRAFT_215794</name>
</gene>
<dbReference type="OrthoDB" id="3055768at2759"/>
<protein>
    <submittedName>
        <fullName evidence="2">Uncharacterized protein</fullName>
    </submittedName>
</protein>
<proteinExistence type="predicted"/>
<accession>A0A0D2P114</accession>
<evidence type="ECO:0000313" key="2">
    <source>
        <dbReference type="EMBL" id="KJA22396.1"/>
    </source>
</evidence>
<dbReference type="AlphaFoldDB" id="A0A0D2P114"/>
<feature type="compositionally biased region" description="Low complexity" evidence="1">
    <location>
        <begin position="116"/>
        <end position="131"/>
    </location>
</feature>
<evidence type="ECO:0000313" key="3">
    <source>
        <dbReference type="Proteomes" id="UP000054270"/>
    </source>
</evidence>
<feature type="compositionally biased region" description="Polar residues" evidence="1">
    <location>
        <begin position="101"/>
        <end position="115"/>
    </location>
</feature>
<feature type="region of interest" description="Disordered" evidence="1">
    <location>
        <begin position="73"/>
        <end position="134"/>
    </location>
</feature>
<keyword evidence="3" id="KW-1185">Reference proteome</keyword>
<dbReference type="EMBL" id="KN817550">
    <property type="protein sequence ID" value="KJA22396.1"/>
    <property type="molecule type" value="Genomic_DNA"/>
</dbReference>
<name>A0A0D2P114_HYPSF</name>
<reference evidence="3" key="1">
    <citation type="submission" date="2014-04" db="EMBL/GenBank/DDBJ databases">
        <title>Evolutionary Origins and Diversification of the Mycorrhizal Mutualists.</title>
        <authorList>
            <consortium name="DOE Joint Genome Institute"/>
            <consortium name="Mycorrhizal Genomics Consortium"/>
            <person name="Kohler A."/>
            <person name="Kuo A."/>
            <person name="Nagy L.G."/>
            <person name="Floudas D."/>
            <person name="Copeland A."/>
            <person name="Barry K.W."/>
            <person name="Cichocki N."/>
            <person name="Veneault-Fourrey C."/>
            <person name="LaButti K."/>
            <person name="Lindquist E.A."/>
            <person name="Lipzen A."/>
            <person name="Lundell T."/>
            <person name="Morin E."/>
            <person name="Murat C."/>
            <person name="Riley R."/>
            <person name="Ohm R."/>
            <person name="Sun H."/>
            <person name="Tunlid A."/>
            <person name="Henrissat B."/>
            <person name="Grigoriev I.V."/>
            <person name="Hibbett D.S."/>
            <person name="Martin F."/>
        </authorList>
    </citation>
    <scope>NUCLEOTIDE SEQUENCE [LARGE SCALE GENOMIC DNA]</scope>
    <source>
        <strain evidence="3">FD-334 SS-4</strain>
    </source>
</reference>
<organism evidence="2 3">
    <name type="scientific">Hypholoma sublateritium (strain FD-334 SS-4)</name>
    <dbReference type="NCBI Taxonomy" id="945553"/>
    <lineage>
        <taxon>Eukaryota</taxon>
        <taxon>Fungi</taxon>
        <taxon>Dikarya</taxon>
        <taxon>Basidiomycota</taxon>
        <taxon>Agaricomycotina</taxon>
        <taxon>Agaricomycetes</taxon>
        <taxon>Agaricomycetidae</taxon>
        <taxon>Agaricales</taxon>
        <taxon>Agaricineae</taxon>
        <taxon>Strophariaceae</taxon>
        <taxon>Hypholoma</taxon>
    </lineage>
</organism>
<sequence length="286" mass="32136">MMVLPSTPFPCYIFAHLQQRLNDAPAESSQALNHSRLEFLEKELAVHRQLHSTYLSVIQENVELHREIREASARSRCRPAWPTDRPPFSGDPLPMKISRAPSLSPSDSISQTGDNSSSPSCSTQSSPLTSLVEQPYLRPEQYPPTVLWNSKDCLSEPSLSHGSMEKCIRNADGTRIHKREWRAIMATAGAIIDKQLRPLTAPKAGLAPRTFYRKHFARVWLSAIATLEVEQPILTLCAGHWKAEHALGQILDNKRSGDARRELRECKGDKWTHRVSAPHVSPPVEM</sequence>
<evidence type="ECO:0000256" key="1">
    <source>
        <dbReference type="SAM" id="MobiDB-lite"/>
    </source>
</evidence>